<evidence type="ECO:0000313" key="2">
    <source>
        <dbReference type="EMBL" id="KAG0489371.1"/>
    </source>
</evidence>
<dbReference type="AlphaFoldDB" id="A0A835VAR7"/>
<dbReference type="InterPro" id="IPR011993">
    <property type="entry name" value="PH-like_dom_sf"/>
</dbReference>
<protein>
    <recommendedName>
        <fullName evidence="4">PH domain-containing protein</fullName>
    </recommendedName>
</protein>
<dbReference type="SUPFAM" id="SSF50729">
    <property type="entry name" value="PH domain-like"/>
    <property type="match status" value="1"/>
</dbReference>
<accession>A0A835VAR7</accession>
<dbReference type="Gene3D" id="2.30.29.30">
    <property type="entry name" value="Pleckstrin-homology domain (PH domain)/Phosphotyrosine-binding domain (PTB)"/>
    <property type="match status" value="1"/>
</dbReference>
<organism evidence="2 3">
    <name type="scientific">Vanilla planifolia</name>
    <name type="common">Vanilla</name>
    <dbReference type="NCBI Taxonomy" id="51239"/>
    <lineage>
        <taxon>Eukaryota</taxon>
        <taxon>Viridiplantae</taxon>
        <taxon>Streptophyta</taxon>
        <taxon>Embryophyta</taxon>
        <taxon>Tracheophyta</taxon>
        <taxon>Spermatophyta</taxon>
        <taxon>Magnoliopsida</taxon>
        <taxon>Liliopsida</taxon>
        <taxon>Asparagales</taxon>
        <taxon>Orchidaceae</taxon>
        <taxon>Vanilloideae</taxon>
        <taxon>Vanilleae</taxon>
        <taxon>Vanilla</taxon>
    </lineage>
</organism>
<comment type="caution">
    <text evidence="2">The sequence shown here is derived from an EMBL/GenBank/DDBJ whole genome shotgun (WGS) entry which is preliminary data.</text>
</comment>
<proteinExistence type="predicted"/>
<gene>
    <name evidence="2" type="ORF">HPP92_008182</name>
</gene>
<evidence type="ECO:0000313" key="3">
    <source>
        <dbReference type="Proteomes" id="UP000636800"/>
    </source>
</evidence>
<reference evidence="2 3" key="1">
    <citation type="journal article" date="2020" name="Nat. Food">
        <title>A phased Vanilla planifolia genome enables genetic improvement of flavour and production.</title>
        <authorList>
            <person name="Hasing T."/>
            <person name="Tang H."/>
            <person name="Brym M."/>
            <person name="Khazi F."/>
            <person name="Huang T."/>
            <person name="Chambers A.H."/>
        </authorList>
    </citation>
    <scope>NUCLEOTIDE SEQUENCE [LARGE SCALE GENOMIC DNA]</scope>
    <source>
        <tissue evidence="2">Leaf</tissue>
    </source>
</reference>
<keyword evidence="1" id="KW-0175">Coiled coil</keyword>
<keyword evidence="3" id="KW-1185">Reference proteome</keyword>
<dbReference type="PANTHER" id="PTHR34837">
    <property type="entry name" value="OS05G0595500 PROTEIN"/>
    <property type="match status" value="1"/>
</dbReference>
<dbReference type="Proteomes" id="UP000636800">
    <property type="component" value="Chromosome 3"/>
</dbReference>
<evidence type="ECO:0008006" key="4">
    <source>
        <dbReference type="Google" id="ProtNLM"/>
    </source>
</evidence>
<sequence>MGPSPARLLLWGDLPSVPRNLNIFSSKISFSRHFLPFIIALLLEVDQCSVCLNLVYRSSSRVLRSLDSDFRFQFWKTIANAELMDDIYTKVEVYPDHFKERRDTDDVAQIRKRNGYSIRSQSQSWAVKRVIDSASMLNFLRLAHLPWLYKSTDNEKVELSVAEVESLRSEIADAEEREAHLKAQLEHVDELLKVAQLSGYLYIRTRWSKLPGEPPILDDVEVDDWLPRFVVLQGQCIFYYLKSTDLSPQDTTMLVDIVEAGPLPSFLHESGQRRYVFYILTCYGLRFECSSVSKIQVDSWLTTLRGDCELDPSE</sequence>
<dbReference type="OrthoDB" id="424402at2759"/>
<evidence type="ECO:0000256" key="1">
    <source>
        <dbReference type="SAM" id="Coils"/>
    </source>
</evidence>
<name>A0A835VAR7_VANPL</name>
<feature type="coiled-coil region" evidence="1">
    <location>
        <begin position="157"/>
        <end position="191"/>
    </location>
</feature>
<dbReference type="PANTHER" id="PTHR34837:SF2">
    <property type="entry name" value="OS05G0595500 PROTEIN"/>
    <property type="match status" value="1"/>
</dbReference>
<dbReference type="EMBL" id="JADCNL010000003">
    <property type="protein sequence ID" value="KAG0489371.1"/>
    <property type="molecule type" value="Genomic_DNA"/>
</dbReference>